<evidence type="ECO:0000256" key="1">
    <source>
        <dbReference type="SAM" id="MobiDB-lite"/>
    </source>
</evidence>
<dbReference type="CDD" id="cd14688">
    <property type="entry name" value="bZIP_YAP"/>
    <property type="match status" value="1"/>
</dbReference>
<feature type="compositionally biased region" description="Basic residues" evidence="1">
    <location>
        <begin position="1"/>
        <end position="15"/>
    </location>
</feature>
<dbReference type="InterPro" id="IPR021833">
    <property type="entry name" value="DUF3425"/>
</dbReference>
<dbReference type="Pfam" id="PF11905">
    <property type="entry name" value="DUF3425"/>
    <property type="match status" value="1"/>
</dbReference>
<proteinExistence type="predicted"/>
<feature type="region of interest" description="Disordered" evidence="1">
    <location>
        <begin position="1"/>
        <end position="26"/>
    </location>
</feature>
<dbReference type="PROSITE" id="PS00036">
    <property type="entry name" value="BZIP_BASIC"/>
    <property type="match status" value="1"/>
</dbReference>
<organism evidence="2">
    <name type="scientific">Fusarium oxysporum Fo47</name>
    <dbReference type="NCBI Taxonomy" id="660027"/>
    <lineage>
        <taxon>Eukaryota</taxon>
        <taxon>Fungi</taxon>
        <taxon>Dikarya</taxon>
        <taxon>Ascomycota</taxon>
        <taxon>Pezizomycotina</taxon>
        <taxon>Sordariomycetes</taxon>
        <taxon>Hypocreomycetidae</taxon>
        <taxon>Hypocreales</taxon>
        <taxon>Nectriaceae</taxon>
        <taxon>Fusarium</taxon>
        <taxon>Fusarium oxysporum species complex</taxon>
    </lineage>
</organism>
<dbReference type="VEuPathDB" id="FungiDB:FOZG_17658"/>
<dbReference type="GO" id="GO:0003700">
    <property type="term" value="F:DNA-binding transcription factor activity"/>
    <property type="evidence" value="ECO:0007669"/>
    <property type="project" value="InterPro"/>
</dbReference>
<dbReference type="EMBL" id="JH717920">
    <property type="protein sequence ID" value="EWZ28653.1"/>
    <property type="molecule type" value="Genomic_DNA"/>
</dbReference>
<reference evidence="2" key="2">
    <citation type="submission" date="2012-06" db="EMBL/GenBank/DDBJ databases">
        <title>Annotation of the Genome Sequence of Fusarium oxysporum Fo47.</title>
        <authorList>
            <consortium name="The Broad Institute Genomics Platform"/>
            <person name="Ma L.-J."/>
            <person name="Corby-Kistler H."/>
            <person name="Broz K."/>
            <person name="Gale L.R."/>
            <person name="Jonkers W."/>
            <person name="O'Donnell K."/>
            <person name="Ploetz R."/>
            <person name="Steinberg C."/>
            <person name="Schwartz D.C."/>
            <person name="VanEtten H."/>
            <person name="Zhou S."/>
            <person name="Young S.K."/>
            <person name="Zeng Q."/>
            <person name="Gargeya S."/>
            <person name="Fitzgerald M."/>
            <person name="Abouelleil A."/>
            <person name="Alvarado L."/>
            <person name="Chapman S.B."/>
            <person name="Gainer-Dewar J."/>
            <person name="Goldberg J."/>
            <person name="Griggs A."/>
            <person name="Gujja S."/>
            <person name="Hansen M."/>
            <person name="Howarth C."/>
            <person name="Imamovic A."/>
            <person name="Ireland A."/>
            <person name="Larimer J."/>
            <person name="McCowan C."/>
            <person name="Murphy C."/>
            <person name="Pearson M."/>
            <person name="Poon T.W."/>
            <person name="Priest M."/>
            <person name="Roberts A."/>
            <person name="Saif S."/>
            <person name="Shea T."/>
            <person name="Sykes S."/>
            <person name="Wortman J."/>
            <person name="Nusbaum C."/>
            <person name="Birren B."/>
        </authorList>
    </citation>
    <scope>NUCLEOTIDE SEQUENCE</scope>
    <source>
        <strain evidence="2">Fo47</strain>
    </source>
</reference>
<evidence type="ECO:0000313" key="2">
    <source>
        <dbReference type="EMBL" id="EWZ28653.1"/>
    </source>
</evidence>
<accession>W9JGR8</accession>
<name>W9JGR8_FUSOX</name>
<dbReference type="Proteomes" id="UP000030766">
    <property type="component" value="Unassembled WGS sequence"/>
</dbReference>
<reference evidence="2" key="1">
    <citation type="submission" date="2011-06" db="EMBL/GenBank/DDBJ databases">
        <title>The Genome Sequence of Fusarium oxysporum Fo47.</title>
        <authorList>
            <consortium name="The Broad Institute Genome Sequencing Platform"/>
            <person name="Ma L.-J."/>
            <person name="Gale L.R."/>
            <person name="Schwartz D.C."/>
            <person name="Zhou S."/>
            <person name="Corby-Kistler H."/>
            <person name="Young S.K."/>
            <person name="Zeng Q."/>
            <person name="Gargeya S."/>
            <person name="Fitzgerald M."/>
            <person name="Haas B."/>
            <person name="Abouelleil A."/>
            <person name="Alvarado L."/>
            <person name="Arachchi H.M."/>
            <person name="Berlin A."/>
            <person name="Brown A."/>
            <person name="Chapman S.B."/>
            <person name="Chen Z."/>
            <person name="Dunbar C."/>
            <person name="Freedman E."/>
            <person name="Gearin G."/>
            <person name="Gellesch M."/>
            <person name="Goldberg J."/>
            <person name="Griggs A."/>
            <person name="Gujja S."/>
            <person name="Heiman D."/>
            <person name="Howarth C."/>
            <person name="Larson L."/>
            <person name="Lui A."/>
            <person name="MacDonald P.J.P."/>
            <person name="Mehta T."/>
            <person name="Montmayeur A."/>
            <person name="Murphy C."/>
            <person name="Neiman D."/>
            <person name="Pearson M."/>
            <person name="Priest M."/>
            <person name="Roberts A."/>
            <person name="Saif S."/>
            <person name="Shea T."/>
            <person name="Shenoy N."/>
            <person name="Sisk P."/>
            <person name="Stolte C."/>
            <person name="Sykes S."/>
            <person name="Wortman J."/>
            <person name="Nusbaum C."/>
            <person name="Birren B."/>
        </authorList>
    </citation>
    <scope>NUCLEOTIDE SEQUENCE [LARGE SCALE GENOMIC DNA]</scope>
    <source>
        <strain evidence="2">Fo47</strain>
    </source>
</reference>
<sequence>MPRRKLAGARDRRRRQNAEAQRAYRTRQKEKVQHLELIAMAAWCTQGLSVTPQPSNGEIGPFLSPVMESSASPTLYESDKPLRLMASEIYQSLLALPERQTAKCFEIMAREDFALRDIVKYGLIDMGYAMSPTLYSRAAASSSLAWIDLVRSSCGGVDMKQAVTAGVKILARLTVPGKWQERAYFEQSSPRLCTNTITLSAMSFISALHANAVRLKMAPDTLMANEAQSQFYHPANTCYSGFEPCSIVDNWHTENIPPDLRPTFIQQSLPHHPCHDLIPWASFRTKVIRFSWMNPPLIDEDDLCLDMLSGGIRCWGSTMGSMHGRGQGVPWDSRSWEAMPWFLEKWKLLSGGEGDDMSRTSAWWRCLQGIDMNHA</sequence>
<dbReference type="InterPro" id="IPR004827">
    <property type="entry name" value="bZIP"/>
</dbReference>
<protein>
    <submittedName>
        <fullName evidence="2">Uncharacterized protein</fullName>
    </submittedName>
</protein>
<dbReference type="PANTHER" id="PTHR38116:SF5">
    <property type="entry name" value="BZIP DOMAIN-CONTAINING PROTEIN"/>
    <property type="match status" value="1"/>
</dbReference>
<dbReference type="PANTHER" id="PTHR38116">
    <property type="entry name" value="CHROMOSOME 7, WHOLE GENOME SHOTGUN SEQUENCE"/>
    <property type="match status" value="1"/>
</dbReference>
<dbReference type="AlphaFoldDB" id="W9JGR8"/>
<gene>
    <name evidence="2" type="ORF">FOZG_17658</name>
</gene>
<dbReference type="HOGENOM" id="CLU_033726_4_3_1"/>